<dbReference type="PATRIC" id="fig|1227456.3.peg.1305"/>
<evidence type="ECO:0000256" key="3">
    <source>
        <dbReference type="ARBA" id="ARBA00023002"/>
    </source>
</evidence>
<dbReference type="Proteomes" id="UP000011625">
    <property type="component" value="Unassembled WGS sequence"/>
</dbReference>
<dbReference type="Pfam" id="PF00248">
    <property type="entry name" value="Aldo_ket_red"/>
    <property type="match status" value="1"/>
</dbReference>
<evidence type="ECO:0000256" key="1">
    <source>
        <dbReference type="ARBA" id="ARBA00007905"/>
    </source>
</evidence>
<dbReference type="STRING" id="1227456.C450_06505"/>
<accession>M0N9N9</accession>
<dbReference type="AlphaFoldDB" id="M0N9N9"/>
<feature type="domain" description="NADP-dependent oxidoreductase" evidence="4">
    <location>
        <begin position="7"/>
        <end position="253"/>
    </location>
</feature>
<evidence type="ECO:0000313" key="5">
    <source>
        <dbReference type="EMBL" id="EMA54293.1"/>
    </source>
</evidence>
<dbReference type="GO" id="GO:0016616">
    <property type="term" value="F:oxidoreductase activity, acting on the CH-OH group of donors, NAD or NADP as acceptor"/>
    <property type="evidence" value="ECO:0007669"/>
    <property type="project" value="UniProtKB-ARBA"/>
</dbReference>
<dbReference type="InterPro" id="IPR023210">
    <property type="entry name" value="NADP_OxRdtase_dom"/>
</dbReference>
<protein>
    <submittedName>
        <fullName evidence="5">Aldo/keto reductase</fullName>
    </submittedName>
</protein>
<name>M0N9N9_9EURY</name>
<sequence length="268" mass="29379">MNRIPAIGLGTWQNTNPEQCAESVRLALESGYTHADTAQFYDNERAVGEGIATASVPREDVFVATKLHPEQTGLAYDEVLDGVDDSLRRLGVDTLDLLYVHWPVGNYDAAETLPAFDELVDRGTVDHVGVSNFSPDLLDEALDVLDAPLFAHQVEMHPLLQQETLLEHARKHDYYQVAYSPLAQGGAFDVPEVARIAKRRGVSPAQVCLAWLLSKKNVTAVPKATSEAHIADNRAALDLALTSAEVESIDSIRRTERLIEQEGAPWSA</sequence>
<reference evidence="5 6" key="1">
    <citation type="journal article" date="2014" name="PLoS Genet.">
        <title>Phylogenetically driven sequencing of extremely halophilic archaea reveals strategies for static and dynamic osmo-response.</title>
        <authorList>
            <person name="Becker E.A."/>
            <person name="Seitzer P.M."/>
            <person name="Tritt A."/>
            <person name="Larsen D."/>
            <person name="Krusor M."/>
            <person name="Yao A.I."/>
            <person name="Wu D."/>
            <person name="Madern D."/>
            <person name="Eisen J.A."/>
            <person name="Darling A.E."/>
            <person name="Facciotti M.T."/>
        </authorList>
    </citation>
    <scope>NUCLEOTIDE SEQUENCE [LARGE SCALE GENOMIC DNA]</scope>
    <source>
        <strain evidence="5 6">DSM 8989</strain>
    </source>
</reference>
<organism evidence="5 6">
    <name type="scientific">Halococcus salifodinae DSM 8989</name>
    <dbReference type="NCBI Taxonomy" id="1227456"/>
    <lineage>
        <taxon>Archaea</taxon>
        <taxon>Methanobacteriati</taxon>
        <taxon>Methanobacteriota</taxon>
        <taxon>Stenosarchaea group</taxon>
        <taxon>Halobacteria</taxon>
        <taxon>Halobacteriales</taxon>
        <taxon>Halococcaceae</taxon>
        <taxon>Halococcus</taxon>
    </lineage>
</organism>
<proteinExistence type="inferred from homology"/>
<keyword evidence="6" id="KW-1185">Reference proteome</keyword>
<dbReference type="InterPro" id="IPR020471">
    <property type="entry name" value="AKR"/>
</dbReference>
<keyword evidence="3" id="KW-0560">Oxidoreductase</keyword>
<dbReference type="RefSeq" id="WP_005041495.1">
    <property type="nucleotide sequence ID" value="NZ_AOME01000029.1"/>
</dbReference>
<evidence type="ECO:0000259" key="4">
    <source>
        <dbReference type="Pfam" id="PF00248"/>
    </source>
</evidence>
<dbReference type="PIRSF" id="PIRSF000097">
    <property type="entry name" value="AKR"/>
    <property type="match status" value="1"/>
</dbReference>
<keyword evidence="2" id="KW-0521">NADP</keyword>
<comment type="similarity">
    <text evidence="1">Belongs to the aldo/keto reductase family.</text>
</comment>
<evidence type="ECO:0000313" key="6">
    <source>
        <dbReference type="Proteomes" id="UP000011625"/>
    </source>
</evidence>
<comment type="caution">
    <text evidence="5">The sequence shown here is derived from an EMBL/GenBank/DDBJ whole genome shotgun (WGS) entry which is preliminary data.</text>
</comment>
<dbReference type="InterPro" id="IPR036812">
    <property type="entry name" value="NAD(P)_OxRdtase_dom_sf"/>
</dbReference>
<dbReference type="PANTHER" id="PTHR43827">
    <property type="entry name" value="2,5-DIKETO-D-GLUCONIC ACID REDUCTASE"/>
    <property type="match status" value="1"/>
</dbReference>
<dbReference type="PANTHER" id="PTHR43827:SF3">
    <property type="entry name" value="NADP-DEPENDENT OXIDOREDUCTASE DOMAIN-CONTAINING PROTEIN"/>
    <property type="match status" value="1"/>
</dbReference>
<dbReference type="PRINTS" id="PR00069">
    <property type="entry name" value="ALDKETRDTASE"/>
</dbReference>
<dbReference type="SUPFAM" id="SSF51430">
    <property type="entry name" value="NAD(P)-linked oxidoreductase"/>
    <property type="match status" value="1"/>
</dbReference>
<dbReference type="EMBL" id="AOME01000029">
    <property type="protein sequence ID" value="EMA54293.1"/>
    <property type="molecule type" value="Genomic_DNA"/>
</dbReference>
<dbReference type="Gene3D" id="3.20.20.100">
    <property type="entry name" value="NADP-dependent oxidoreductase domain"/>
    <property type="match status" value="1"/>
</dbReference>
<gene>
    <name evidence="5" type="ORF">C450_06505</name>
</gene>
<evidence type="ECO:0000256" key="2">
    <source>
        <dbReference type="ARBA" id="ARBA00022857"/>
    </source>
</evidence>
<dbReference type="OrthoDB" id="275427at2157"/>